<dbReference type="CDD" id="cd00093">
    <property type="entry name" value="HTH_XRE"/>
    <property type="match status" value="1"/>
</dbReference>
<accession>A0ABS8XFH2</accession>
<organism evidence="2 3">
    <name type="scientific">Pelomonas caseinilytica</name>
    <dbReference type="NCBI Taxonomy" id="2906763"/>
    <lineage>
        <taxon>Bacteria</taxon>
        <taxon>Pseudomonadati</taxon>
        <taxon>Pseudomonadota</taxon>
        <taxon>Betaproteobacteria</taxon>
        <taxon>Burkholderiales</taxon>
        <taxon>Sphaerotilaceae</taxon>
        <taxon>Roseateles</taxon>
    </lineage>
</organism>
<dbReference type="EMBL" id="JAJTWT010000010">
    <property type="protein sequence ID" value="MCE4539642.1"/>
    <property type="molecule type" value="Genomic_DNA"/>
</dbReference>
<dbReference type="Pfam" id="PF13560">
    <property type="entry name" value="HTH_31"/>
    <property type="match status" value="1"/>
</dbReference>
<sequence>MKSSIHTEKYALFLEELKDLRAQAGLSQTELATRLDVGQDLISRSEAGSRRVDVFELALWAHACGTTLEAFVQRLDERIRSNQLPGLLGEAGQGAGH</sequence>
<evidence type="ECO:0000313" key="2">
    <source>
        <dbReference type="EMBL" id="MCE4539642.1"/>
    </source>
</evidence>
<protein>
    <submittedName>
        <fullName evidence="2">Helix-turn-helix domain-containing protein</fullName>
    </submittedName>
</protein>
<dbReference type="InterPro" id="IPR010982">
    <property type="entry name" value="Lambda_DNA-bd_dom_sf"/>
</dbReference>
<dbReference type="PROSITE" id="PS50943">
    <property type="entry name" value="HTH_CROC1"/>
    <property type="match status" value="1"/>
</dbReference>
<evidence type="ECO:0000313" key="3">
    <source>
        <dbReference type="Proteomes" id="UP001201463"/>
    </source>
</evidence>
<comment type="caution">
    <text evidence="2">The sequence shown here is derived from an EMBL/GenBank/DDBJ whole genome shotgun (WGS) entry which is preliminary data.</text>
</comment>
<dbReference type="RefSeq" id="WP_233394164.1">
    <property type="nucleotide sequence ID" value="NZ_JAJTWT010000010.1"/>
</dbReference>
<gene>
    <name evidence="2" type="ORF">LXT12_20530</name>
</gene>
<name>A0ABS8XFH2_9BURK</name>
<dbReference type="SUPFAM" id="SSF47413">
    <property type="entry name" value="lambda repressor-like DNA-binding domains"/>
    <property type="match status" value="1"/>
</dbReference>
<dbReference type="Gene3D" id="1.10.260.40">
    <property type="entry name" value="lambda repressor-like DNA-binding domains"/>
    <property type="match status" value="1"/>
</dbReference>
<dbReference type="SMART" id="SM00530">
    <property type="entry name" value="HTH_XRE"/>
    <property type="match status" value="1"/>
</dbReference>
<keyword evidence="3" id="KW-1185">Reference proteome</keyword>
<proteinExistence type="predicted"/>
<dbReference type="InterPro" id="IPR001387">
    <property type="entry name" value="Cro/C1-type_HTH"/>
</dbReference>
<reference evidence="2 3" key="1">
    <citation type="submission" date="2021-12" db="EMBL/GenBank/DDBJ databases">
        <title>Genome seq of p7.</title>
        <authorList>
            <person name="Seo T."/>
        </authorList>
    </citation>
    <scope>NUCLEOTIDE SEQUENCE [LARGE SCALE GENOMIC DNA]</scope>
    <source>
        <strain evidence="2 3">P7</strain>
    </source>
</reference>
<dbReference type="Proteomes" id="UP001201463">
    <property type="component" value="Unassembled WGS sequence"/>
</dbReference>
<feature type="domain" description="HTH cro/C1-type" evidence="1">
    <location>
        <begin position="17"/>
        <end position="71"/>
    </location>
</feature>
<evidence type="ECO:0000259" key="1">
    <source>
        <dbReference type="PROSITE" id="PS50943"/>
    </source>
</evidence>